<dbReference type="Proteomes" id="UP000614216">
    <property type="component" value="Unassembled WGS sequence"/>
</dbReference>
<evidence type="ECO:0000313" key="1">
    <source>
        <dbReference type="EMBL" id="MBL6449192.1"/>
    </source>
</evidence>
<name>A0A937KE03_9BACT</name>
<dbReference type="SUPFAM" id="SSF158682">
    <property type="entry name" value="TerB-like"/>
    <property type="match status" value="1"/>
</dbReference>
<protein>
    <recommendedName>
        <fullName evidence="3">Co-chaperone DjlA N-terminal domain-containing protein</fullName>
    </recommendedName>
</protein>
<dbReference type="AlphaFoldDB" id="A0A937KE03"/>
<evidence type="ECO:0000313" key="2">
    <source>
        <dbReference type="Proteomes" id="UP000614216"/>
    </source>
</evidence>
<evidence type="ECO:0008006" key="3">
    <source>
        <dbReference type="Google" id="ProtNLM"/>
    </source>
</evidence>
<reference evidence="1" key="1">
    <citation type="submission" date="2021-01" db="EMBL/GenBank/DDBJ databases">
        <title>Fulvivirga kasyanovii gen. nov., sp nov., a novel member of the phylum Bacteroidetes isolated from seawater in a mussel farm.</title>
        <authorList>
            <person name="Zhao L.-H."/>
            <person name="Wang Z.-J."/>
        </authorList>
    </citation>
    <scope>NUCLEOTIDE SEQUENCE</scope>
    <source>
        <strain evidence="1">29W222</strain>
    </source>
</reference>
<gene>
    <name evidence="1" type="ORF">JMN32_22980</name>
</gene>
<dbReference type="InterPro" id="IPR029024">
    <property type="entry name" value="TerB-like"/>
</dbReference>
<keyword evidence="2" id="KW-1185">Reference proteome</keyword>
<proteinExistence type="predicted"/>
<dbReference type="RefSeq" id="WP_202858727.1">
    <property type="nucleotide sequence ID" value="NZ_JAEUGD010000066.1"/>
</dbReference>
<organism evidence="1 2">
    <name type="scientific">Fulvivirga marina</name>
    <dbReference type="NCBI Taxonomy" id="2494733"/>
    <lineage>
        <taxon>Bacteria</taxon>
        <taxon>Pseudomonadati</taxon>
        <taxon>Bacteroidota</taxon>
        <taxon>Cytophagia</taxon>
        <taxon>Cytophagales</taxon>
        <taxon>Fulvivirgaceae</taxon>
        <taxon>Fulvivirga</taxon>
    </lineage>
</organism>
<dbReference type="EMBL" id="JAEUGD010000066">
    <property type="protein sequence ID" value="MBL6449192.1"/>
    <property type="molecule type" value="Genomic_DNA"/>
</dbReference>
<dbReference type="Gene3D" id="1.10.3680.10">
    <property type="entry name" value="TerB-like"/>
    <property type="match status" value="1"/>
</dbReference>
<accession>A0A937KE03</accession>
<sequence length="123" mass="14184">MSDLIRNIKLEHFINLVSVAFADGFIEDVERECLEERAIELGLLPEQIMSVMANIENLEFIVPELSEAKEEQLADVVFMSMVDGNIEEKEYLLCLNIAERLELKKSDLDEVIALTKRLWSRNN</sequence>
<comment type="caution">
    <text evidence="1">The sequence shown here is derived from an EMBL/GenBank/DDBJ whole genome shotgun (WGS) entry which is preliminary data.</text>
</comment>